<dbReference type="EMBL" id="CAIX01000004">
    <property type="protein sequence ID" value="CCI39897.1"/>
    <property type="molecule type" value="Genomic_DNA"/>
</dbReference>
<gene>
    <name evidence="1" type="ORF">BN9_006810</name>
</gene>
<accession>A0A024FZU7</accession>
<dbReference type="Proteomes" id="UP000053237">
    <property type="component" value="Unassembled WGS sequence"/>
</dbReference>
<name>A0A024FZU7_9STRA</name>
<proteinExistence type="predicted"/>
<dbReference type="AlphaFoldDB" id="A0A024FZU7"/>
<protein>
    <submittedName>
        <fullName evidence="1">Uncharacterized protein</fullName>
    </submittedName>
</protein>
<dbReference type="InParanoid" id="A0A024FZU7"/>
<reference evidence="1 2" key="1">
    <citation type="submission" date="2012-05" db="EMBL/GenBank/DDBJ databases">
        <title>Recombination and specialization in a pathogen metapopulation.</title>
        <authorList>
            <person name="Gardiner A."/>
            <person name="Kemen E."/>
            <person name="Schultz-Larsen T."/>
            <person name="MacLean D."/>
            <person name="Van Oosterhout C."/>
            <person name="Jones J.D.G."/>
        </authorList>
    </citation>
    <scope>NUCLEOTIDE SEQUENCE [LARGE SCALE GENOMIC DNA]</scope>
    <source>
        <strain evidence="1 2">Ac Nc2</strain>
    </source>
</reference>
<comment type="caution">
    <text evidence="1">The sequence shown here is derived from an EMBL/GenBank/DDBJ whole genome shotgun (WGS) entry which is preliminary data.</text>
</comment>
<evidence type="ECO:0000313" key="2">
    <source>
        <dbReference type="Proteomes" id="UP000053237"/>
    </source>
</evidence>
<sequence length="147" mass="17217">MQVKENNDEIHNPILLHRMLSLLDAKDLNEKSTVFSWIMDLQYESLEALERDRWMLQTALQSPVSSWNKRLKGSPVPYEALALLHILILNRKVEKHALTLRALTLQDKSIVHAQLLTYAKYFEQRLPHLKTYLQSSIFIEHSIPFVV</sequence>
<evidence type="ECO:0000313" key="1">
    <source>
        <dbReference type="EMBL" id="CCI39897.1"/>
    </source>
</evidence>
<keyword evidence="2" id="KW-1185">Reference proteome</keyword>
<organism evidence="1 2">
    <name type="scientific">Albugo candida</name>
    <dbReference type="NCBI Taxonomy" id="65357"/>
    <lineage>
        <taxon>Eukaryota</taxon>
        <taxon>Sar</taxon>
        <taxon>Stramenopiles</taxon>
        <taxon>Oomycota</taxon>
        <taxon>Peronosporomycetes</taxon>
        <taxon>Albuginales</taxon>
        <taxon>Albuginaceae</taxon>
        <taxon>Albugo</taxon>
    </lineage>
</organism>